<dbReference type="SUPFAM" id="SSF63570">
    <property type="entry name" value="PABC (PABP) domain"/>
    <property type="match status" value="1"/>
</dbReference>
<dbReference type="SMART" id="SM00517">
    <property type="entry name" value="PolyA"/>
    <property type="match status" value="1"/>
</dbReference>
<comment type="caution">
    <text evidence="8">The sequence shown here is derived from an EMBL/GenBank/DDBJ whole genome shotgun (WGS) entry which is preliminary data.</text>
</comment>
<dbReference type="InterPro" id="IPR002004">
    <property type="entry name" value="PABP_HYD_C"/>
</dbReference>
<dbReference type="GO" id="GO:0003723">
    <property type="term" value="F:RNA binding"/>
    <property type="evidence" value="ECO:0007669"/>
    <property type="project" value="InterPro"/>
</dbReference>
<feature type="region of interest" description="Disordered" evidence="5">
    <location>
        <begin position="325"/>
        <end position="365"/>
    </location>
</feature>
<dbReference type="Pfam" id="PF00658">
    <property type="entry name" value="MLLE"/>
    <property type="match status" value="1"/>
</dbReference>
<feature type="region of interest" description="Disordered" evidence="5">
    <location>
        <begin position="2581"/>
        <end position="2612"/>
    </location>
</feature>
<feature type="compositionally biased region" description="Acidic residues" evidence="5">
    <location>
        <begin position="1872"/>
        <end position="1888"/>
    </location>
</feature>
<feature type="region of interest" description="Disordered" evidence="5">
    <location>
        <begin position="1981"/>
        <end position="2004"/>
    </location>
</feature>
<dbReference type="InterPro" id="IPR003126">
    <property type="entry name" value="Znf_UBR"/>
</dbReference>
<dbReference type="InterPro" id="IPR009091">
    <property type="entry name" value="RCC1/BLIP-II"/>
</dbReference>
<dbReference type="GO" id="GO:0000209">
    <property type="term" value="P:protein polyubiquitination"/>
    <property type="evidence" value="ECO:0007669"/>
    <property type="project" value="TreeGrafter"/>
</dbReference>
<feature type="compositionally biased region" description="Polar residues" evidence="5">
    <location>
        <begin position="1891"/>
        <end position="1908"/>
    </location>
</feature>
<keyword evidence="2" id="KW-0863">Zinc-finger</keyword>
<keyword evidence="1" id="KW-0479">Metal-binding</keyword>
<proteinExistence type="predicted"/>
<dbReference type="GO" id="GO:0034450">
    <property type="term" value="F:ubiquitin-ubiquitin ligase activity"/>
    <property type="evidence" value="ECO:0007669"/>
    <property type="project" value="TreeGrafter"/>
</dbReference>
<dbReference type="CDD" id="cd14423">
    <property type="entry name" value="CUE_UBR5"/>
    <property type="match status" value="1"/>
</dbReference>
<organism evidence="8 9">
    <name type="scientific">Adineta ricciae</name>
    <name type="common">Rotifer</name>
    <dbReference type="NCBI Taxonomy" id="249248"/>
    <lineage>
        <taxon>Eukaryota</taxon>
        <taxon>Metazoa</taxon>
        <taxon>Spiralia</taxon>
        <taxon>Gnathifera</taxon>
        <taxon>Rotifera</taxon>
        <taxon>Eurotatoria</taxon>
        <taxon>Bdelloidea</taxon>
        <taxon>Adinetida</taxon>
        <taxon>Adinetidae</taxon>
        <taxon>Adineta</taxon>
    </lineage>
</organism>
<dbReference type="CDD" id="cd19675">
    <property type="entry name" value="UBR-box_UBR5"/>
    <property type="match status" value="1"/>
</dbReference>
<evidence type="ECO:0000256" key="1">
    <source>
        <dbReference type="ARBA" id="ARBA00022723"/>
    </source>
</evidence>
<sequence>MEYSTHVFIQQTPITEQNFELKLQDISDQITTNGCVCPSVFAPFTNLVVQQAVVSSRHIAFLLQDGRICRVSFRVQADKIEPIPTETAKSKPKHLTPQTTRPQTRQPIHRLNNFDRPSFENLVLSSPNPSIAAHNAAAAVANTTNTNPSGQVDLLPQLQAGYPLSRQRHHLIRTARGRTGIIFGSRPLIPASSVPEELIEQVQVVLQGKSRNVILRELQRTNLDVNMAVNNLLARDDEGDEDLDDDYVGADLISLLDVNPHNEHPGIILESEFFDEADFALRYSNIQRRVVSARIGNVANNPSTPTVAAAASAAINSSLGDLSNVNNSSSANPPSTTNSSTVVTSSTNPSSTTSSSSERDRKRNRYDPRWLDGSLREELFGRIDRELKPDDLSIVKDSNSTKTSSIRKDQNSSSNPLSQTNPPAYQQQVSAPAAISTTPVQNPVIFGDQLQFWTDNNSENTYPRFTHIACLYSELIAINTNGQLCQWNWQDEYPYQDADSPQIKHPKTMVLQLLNEKILHLSANIIRASVVTESNRLATWIDESLGSQVNFKFQHSLQELSPTIPLHIVDIQTSPLFTVVRTDTNDLYWYGLLPNKPRKKLLERLKEKTRKNRTNNSTQQQQQQQTITIGSSVCLISNPYYNQGALAFYIRDGQPKLGQLMEQAWMLSNTARFRIKIPELITNKNKEDDKSSLEMPPPPSPASSTCSVDSNTSFASSLKRKKHTSTSTTTTAATVAAPSGAGGNGSNPFLMTINDSDSNEQQQQHSKIKDEEYWPLDEVIFIEDCKVAPIGKVVKIDGSLVLVRFPSKNNNNEIIDVNLDATNLENCRILRKDDLQIVKGNTIPKTPDCTLPITNAKRIALEHGKLLIYSVDKDYLHTLQIRDSTIHYIMYEVGSNNGLCRSIRQNLLPLVNNRQSLLSFLGANLNSVCLATLNSTDIPRLLIDGNRLLYPFIYNQDGTNLKEPQWKNLLGINYFSQGIIPLKNADHLNKNHIILNIMQIQKGILIPHILRYDVERIRSILNEIELTKNRDLLKLILEERLDGCRNLFHACVHIATPMNNKEYSINDEQVQNESNTNLKRISFAIDLLHAQGNSDHNYGERSTTSAPTTISSSATNNVWTNDPIPTDAQPPSSPTMPSGTSSNLYRSLSTGTSSINPGSLSPSYNPTSLSSKIQQIQYLQNQLYSQPTRSSRSNSNDFSVWSSCKYDEREKRIRSIKILRLLLDYPLFQEHLLSLLSFRNLEGQTPFMSAVNSRAYQCALILFEYALKVSKRESQVESTSASVQFFLDTSLPSPSTANDPKQQFDNLLLRMIYPLTSACSDYSPLYTICTNDTCSFTWTGEEHISQAIFECKTCGLSGTLCCCSECAQTCHKGHDCRLKRTSPTAYCDCWEVCKCKSLIAGDQQKRLELFKLLLNQTNLVQIQNSRYENILLYLVQTVGRQIIEQQQFPRTSTAAILQQQARKSREQLTNSSTTSGAKKLQHQNSSSGSSNNNNSTNQMDLDSNSNIPDHHLEPPQFCRRALELILADWSGVKSMLLCGCPDDVDPTNINPKEVTSILSACPPVLSTYDNEHLFSLEQQQQTSQLDRFTYFLLAKCNTIKQTGSTMSATTKNASSTSNELLDILLNTLIREMSNPTHRDMARFVTARFVRSVIRLFIILSLESVPDKSSSLSNQQLSSGTTIKRISATTVTGATITTSSNLSSSSSSSTTINGPQAILYQCKRIFQMLTLISINALVHTADLLLAPVRHGIAKPTAMFNLLSSHTDILQGLEEVFNIDSESYRSYQESKSNNFQRTTDSLSQPINELNETDIDDNQNSINPNNMNQTAIELNEDDDNNSDTQSQHETTNPISNSNMNEQQTTRENAGGLSDNESEMELELLAESDTDNESNRSAPNTNTHRTSATAGSENMALFSDDENSESDDADSVRSDSVLGEGDETSQPEPMIFDDARDALAAAAASSTTTATPSAVTNDRLVLLPAGNTTTNSNTQPASATAASHLNVPRLNARTTMASSLFGDSHSRRQIAPVATASPSLSHSTSVQQQQQQQQQQQTHVQQQPQQTQTTNLISVNTTNSLLARAFGIIVRQITDLLIRWPSILSASSLYHDILITSATVEEQNALESIQNEIEQCLYPTWQWFATVMDSFESQLRFGMTLSNLTHNENDTTYHGNRFLKNLIDRAQIETKKKSTTATNRTNNIPVNDKPVNNRLEFLNYSLSLMRSIHEHGDQEPTLDVLSYKHLAYILDSFIYFFRESGVTESSPPVRTNWREVTDEATNTSINENTTNEETVTSAHTFFQRSPSTLCLSSLGPDPFQITIDDSLPLACRPQLLQPICRKEDLFGRFLYDQTAARLSHVSSQLGLSHRESSIPDFLQPNYLNLFHNNEEKNQTKTRDDDRMVVDVLLDLSAGLTSSDKTSSIRKKQQTSHSMLLNGSYEYLLARWRFSIELFVKLFLDDVGSEPGSIINESSGFSAREQRFRHDMERLKNAHQKDIRFEAMERDRILLIQKTFRTLNSCYNRNQSMSSSSSVPPLAVQRVKVTFKDEPGEGSGVARSFYSSIVEAILSEEKLPVLELSNHGVASAAQPTSSSLSSSHAQRQQRPSRERRTTLATYLRSDRRSSSVLLSSEARPFKFSLSSSDSSTASNTSDSNINEHWAPSKFKLGVSIYPKVAAIQPFHAEKITGMLLEGLPTPQLQRIINIEEDLRVKVDEAMNILTSHSTRDTQQNDSLAATIATNERLLANKNALFEKQPNEFTPLFWQPDKKGVYAPRPGKYTPE</sequence>
<dbReference type="EMBL" id="CAJNOR010005311">
    <property type="protein sequence ID" value="CAF1556422.1"/>
    <property type="molecule type" value="Genomic_DNA"/>
</dbReference>
<evidence type="ECO:0000256" key="2">
    <source>
        <dbReference type="ARBA" id="ARBA00022771"/>
    </source>
</evidence>
<dbReference type="PROSITE" id="PS51157">
    <property type="entry name" value="ZF_UBR"/>
    <property type="match status" value="1"/>
</dbReference>
<dbReference type="GO" id="GO:0090263">
    <property type="term" value="P:positive regulation of canonical Wnt signaling pathway"/>
    <property type="evidence" value="ECO:0007669"/>
    <property type="project" value="TreeGrafter"/>
</dbReference>
<feature type="region of interest" description="Disordered" evidence="5">
    <location>
        <begin position="2031"/>
        <end position="2063"/>
    </location>
</feature>
<feature type="compositionally biased region" description="Low complexity" evidence="5">
    <location>
        <begin position="2581"/>
        <end position="2600"/>
    </location>
</feature>
<feature type="compositionally biased region" description="Polar residues" evidence="5">
    <location>
        <begin position="1982"/>
        <end position="1999"/>
    </location>
</feature>
<feature type="region of interest" description="Disordered" evidence="5">
    <location>
        <begin position="1094"/>
        <end position="1168"/>
    </location>
</feature>
<feature type="region of interest" description="Disordered" evidence="5">
    <location>
        <begin position="1459"/>
        <end position="1508"/>
    </location>
</feature>
<feature type="region of interest" description="Disordered" evidence="5">
    <location>
        <begin position="394"/>
        <end position="431"/>
    </location>
</feature>
<evidence type="ECO:0000256" key="5">
    <source>
        <dbReference type="SAM" id="MobiDB-lite"/>
    </source>
</evidence>
<feature type="compositionally biased region" description="Polar residues" evidence="5">
    <location>
        <begin position="753"/>
        <end position="765"/>
    </location>
</feature>
<dbReference type="InterPro" id="IPR024725">
    <property type="entry name" value="UBR5_UBA"/>
</dbReference>
<feature type="non-terminal residue" evidence="8">
    <location>
        <position position="1"/>
    </location>
</feature>
<dbReference type="FunFam" id="1.10.8.10:FF:000009">
    <property type="entry name" value="Putative E3 ubiquitin-protein ligase UBR5"/>
    <property type="match status" value="1"/>
</dbReference>
<keyword evidence="9" id="KW-1185">Reference proteome</keyword>
<feature type="domain" description="UBR-type" evidence="6">
    <location>
        <begin position="1332"/>
        <end position="1400"/>
    </location>
</feature>
<dbReference type="PANTHER" id="PTHR46276:SF1">
    <property type="entry name" value="E3 UBIQUITIN-PROTEIN LIGASE UBR5"/>
    <property type="match status" value="1"/>
</dbReference>
<dbReference type="PROSITE" id="PS51309">
    <property type="entry name" value="PABC"/>
    <property type="match status" value="1"/>
</dbReference>
<evidence type="ECO:0000313" key="8">
    <source>
        <dbReference type="EMBL" id="CAF1556422.1"/>
    </source>
</evidence>
<evidence type="ECO:0000256" key="4">
    <source>
        <dbReference type="PROSITE-ProRule" id="PRU00508"/>
    </source>
</evidence>
<feature type="region of interest" description="Disordered" evidence="5">
    <location>
        <begin position="1832"/>
        <end position="1945"/>
    </location>
</feature>
<feature type="compositionally biased region" description="Polar residues" evidence="5">
    <location>
        <begin position="1459"/>
        <end position="1476"/>
    </location>
</feature>
<dbReference type="GO" id="GO:0005634">
    <property type="term" value="C:nucleus"/>
    <property type="evidence" value="ECO:0007669"/>
    <property type="project" value="TreeGrafter"/>
</dbReference>
<name>A0A815XEA6_ADIRI</name>
<feature type="compositionally biased region" description="Low complexity" evidence="5">
    <location>
        <begin position="725"/>
        <end position="739"/>
    </location>
</feature>
<dbReference type="Pfam" id="PF11547">
    <property type="entry name" value="E3_UbLigase_EDD"/>
    <property type="match status" value="1"/>
</dbReference>
<feature type="zinc finger region" description="UBR-type" evidence="4">
    <location>
        <begin position="1332"/>
        <end position="1400"/>
    </location>
</feature>
<feature type="compositionally biased region" description="Low complexity" evidence="5">
    <location>
        <begin position="1102"/>
        <end position="1115"/>
    </location>
</feature>
<dbReference type="InterPro" id="IPR036053">
    <property type="entry name" value="PABP-dom"/>
</dbReference>
<dbReference type="PANTHER" id="PTHR46276">
    <property type="entry name" value="E3 UBIQUITIN-PROTEIN LIGASE UBR5"/>
    <property type="match status" value="1"/>
</dbReference>
<dbReference type="Proteomes" id="UP000663828">
    <property type="component" value="Unassembled WGS sequence"/>
</dbReference>
<feature type="compositionally biased region" description="Polar residues" evidence="5">
    <location>
        <begin position="2032"/>
        <end position="2042"/>
    </location>
</feature>
<dbReference type="GO" id="GO:0008270">
    <property type="term" value="F:zinc ion binding"/>
    <property type="evidence" value="ECO:0007669"/>
    <property type="project" value="UniProtKB-KW"/>
</dbReference>
<dbReference type="SUPFAM" id="SSF50985">
    <property type="entry name" value="RCC1/BLIP-II"/>
    <property type="match status" value="1"/>
</dbReference>
<dbReference type="GO" id="GO:0005737">
    <property type="term" value="C:cytoplasm"/>
    <property type="evidence" value="ECO:0007669"/>
    <property type="project" value="TreeGrafter"/>
</dbReference>
<feature type="compositionally biased region" description="Polar residues" evidence="5">
    <location>
        <begin position="1143"/>
        <end position="1168"/>
    </location>
</feature>
<feature type="compositionally biased region" description="Low complexity" evidence="5">
    <location>
        <begin position="325"/>
        <end position="356"/>
    </location>
</feature>
<feature type="compositionally biased region" description="Polar residues" evidence="5">
    <location>
        <begin position="1498"/>
        <end position="1507"/>
    </location>
</feature>
<reference evidence="8" key="1">
    <citation type="submission" date="2021-02" db="EMBL/GenBank/DDBJ databases">
        <authorList>
            <person name="Nowell W R."/>
        </authorList>
    </citation>
    <scope>NUCLEOTIDE SEQUENCE</scope>
</reference>
<feature type="compositionally biased region" description="Acidic residues" evidence="5">
    <location>
        <begin position="1915"/>
        <end position="1925"/>
    </location>
</feature>
<accession>A0A815XEA6</accession>
<gene>
    <name evidence="8" type="ORF">XAT740_LOCUS43284</name>
</gene>
<dbReference type="Gene3D" id="1.10.8.10">
    <property type="entry name" value="DNA helicase RuvA subunit, C-terminal domain"/>
    <property type="match status" value="1"/>
</dbReference>
<feature type="compositionally biased region" description="Low complexity" evidence="5">
    <location>
        <begin position="1484"/>
        <end position="1497"/>
    </location>
</feature>
<dbReference type="InterPro" id="IPR047503">
    <property type="entry name" value="UBR-box_UBR5"/>
</dbReference>
<feature type="domain" description="PABC" evidence="7">
    <location>
        <begin position="2643"/>
        <end position="2721"/>
    </location>
</feature>
<keyword evidence="3" id="KW-0862">Zinc</keyword>
<dbReference type="Gene3D" id="3.90.1750.10">
    <property type="entry name" value="Hect, E3 ligase catalytic domains"/>
    <property type="match status" value="1"/>
</dbReference>
<evidence type="ECO:0000259" key="6">
    <source>
        <dbReference type="PROSITE" id="PS51157"/>
    </source>
</evidence>
<feature type="compositionally biased region" description="Polar residues" evidence="5">
    <location>
        <begin position="411"/>
        <end position="431"/>
    </location>
</feature>
<evidence type="ECO:0000259" key="7">
    <source>
        <dbReference type="PROSITE" id="PS51309"/>
    </source>
</evidence>
<evidence type="ECO:0000256" key="3">
    <source>
        <dbReference type="ARBA" id="ARBA00022833"/>
    </source>
</evidence>
<dbReference type="GO" id="GO:0043130">
    <property type="term" value="F:ubiquitin binding"/>
    <property type="evidence" value="ECO:0007669"/>
    <property type="project" value="InterPro"/>
</dbReference>
<protein>
    <recommendedName>
        <fullName evidence="10">E3 ubiquitin-protein ligase UBR5-like</fullName>
    </recommendedName>
</protein>
<evidence type="ECO:0000313" key="9">
    <source>
        <dbReference type="Proteomes" id="UP000663828"/>
    </source>
</evidence>
<feature type="region of interest" description="Disordered" evidence="5">
    <location>
        <begin position="685"/>
        <end position="769"/>
    </location>
</feature>
<feature type="compositionally biased region" description="Polar residues" evidence="5">
    <location>
        <begin position="1839"/>
        <end position="1864"/>
    </location>
</feature>
<feature type="region of interest" description="Disordered" evidence="5">
    <location>
        <begin position="82"/>
        <end position="104"/>
    </location>
</feature>
<dbReference type="Gene3D" id="1.10.1900.10">
    <property type="entry name" value="c-terminal domain of poly(a) binding protein"/>
    <property type="match status" value="1"/>
</dbReference>
<feature type="compositionally biased region" description="Low complexity" evidence="5">
    <location>
        <begin position="2043"/>
        <end position="2063"/>
    </location>
</feature>
<evidence type="ECO:0008006" key="10">
    <source>
        <dbReference type="Google" id="ProtNLM"/>
    </source>
</evidence>
<feature type="compositionally biased region" description="Polar residues" evidence="5">
    <location>
        <begin position="705"/>
        <end position="716"/>
    </location>
</feature>
<dbReference type="SMART" id="SM00396">
    <property type="entry name" value="ZnF_UBR1"/>
    <property type="match status" value="1"/>
</dbReference>